<proteinExistence type="predicted"/>
<accession>A0A0E9PVB3</accession>
<name>A0A0E9PVB3_ANGAN</name>
<dbReference type="EMBL" id="GBXM01100542">
    <property type="protein sequence ID" value="JAH08035.1"/>
    <property type="molecule type" value="Transcribed_RNA"/>
</dbReference>
<sequence>MFICSPESTEQTALQGSTYTVQLCKNTCFLNLE</sequence>
<reference evidence="1" key="1">
    <citation type="submission" date="2014-11" db="EMBL/GenBank/DDBJ databases">
        <authorList>
            <person name="Amaro Gonzalez C."/>
        </authorList>
    </citation>
    <scope>NUCLEOTIDE SEQUENCE</scope>
</reference>
<evidence type="ECO:0000313" key="1">
    <source>
        <dbReference type="EMBL" id="JAH08035.1"/>
    </source>
</evidence>
<organism evidence="1">
    <name type="scientific">Anguilla anguilla</name>
    <name type="common">European freshwater eel</name>
    <name type="synonym">Muraena anguilla</name>
    <dbReference type="NCBI Taxonomy" id="7936"/>
    <lineage>
        <taxon>Eukaryota</taxon>
        <taxon>Metazoa</taxon>
        <taxon>Chordata</taxon>
        <taxon>Craniata</taxon>
        <taxon>Vertebrata</taxon>
        <taxon>Euteleostomi</taxon>
        <taxon>Actinopterygii</taxon>
        <taxon>Neopterygii</taxon>
        <taxon>Teleostei</taxon>
        <taxon>Anguilliformes</taxon>
        <taxon>Anguillidae</taxon>
        <taxon>Anguilla</taxon>
    </lineage>
</organism>
<reference evidence="1" key="2">
    <citation type="journal article" date="2015" name="Fish Shellfish Immunol.">
        <title>Early steps in the European eel (Anguilla anguilla)-Vibrio vulnificus interaction in the gills: Role of the RtxA13 toxin.</title>
        <authorList>
            <person name="Callol A."/>
            <person name="Pajuelo D."/>
            <person name="Ebbesson L."/>
            <person name="Teles M."/>
            <person name="MacKenzie S."/>
            <person name="Amaro C."/>
        </authorList>
    </citation>
    <scope>NUCLEOTIDE SEQUENCE</scope>
</reference>
<protein>
    <submittedName>
        <fullName evidence="1">Uncharacterized protein</fullName>
    </submittedName>
</protein>
<dbReference type="AlphaFoldDB" id="A0A0E9PVB3"/>